<dbReference type="AlphaFoldDB" id="A0A117N3S1"/>
<protein>
    <submittedName>
        <fullName evidence="2">Uncharacterized protein</fullName>
    </submittedName>
</protein>
<accession>A0A117N3S1</accession>
<dbReference type="Proteomes" id="UP000053176">
    <property type="component" value="Unassembled WGS sequence"/>
</dbReference>
<sequence>MISARGRRSSAPTPIGPKGQKRPAEVIGHIKAEHRSAAGQQGDAVNASKNPSQPSLFCDELHFSKLVRAREAKAPA</sequence>
<evidence type="ECO:0000313" key="2">
    <source>
        <dbReference type="EMBL" id="KUM26633.1"/>
    </source>
</evidence>
<comment type="caution">
    <text evidence="2">The sequence shown here is derived from an EMBL/GenBank/DDBJ whole genome shotgun (WGS) entry which is preliminary data.</text>
</comment>
<name>A0A117N3S1_RHILI</name>
<proteinExistence type="predicted"/>
<reference evidence="2 3" key="1">
    <citation type="submission" date="2015-12" db="EMBL/GenBank/DDBJ databases">
        <title>Draft genome sequence of Mesorhizobium sp. UFLA 01-765, a multitolerant efficient symbiont and plant-growth promoting strain isolated from Zn-mining soil using Leucaena leucocephala as a trap plant.</title>
        <authorList>
            <person name="Rangel W.M."/>
            <person name="Thijs S."/>
            <person name="Longatti S.M."/>
            <person name="Moreira F.M."/>
            <person name="Weyens N."/>
            <person name="Vangronsveld J."/>
            <person name="Van Hamme J.D."/>
            <person name="Bottos E.M."/>
            <person name="Rineau F."/>
        </authorList>
    </citation>
    <scope>NUCLEOTIDE SEQUENCE [LARGE SCALE GENOMIC DNA]</scope>
    <source>
        <strain evidence="2 3">UFLA 01-765</strain>
    </source>
</reference>
<dbReference type="EMBL" id="LPWA01000104">
    <property type="protein sequence ID" value="KUM26633.1"/>
    <property type="molecule type" value="Genomic_DNA"/>
</dbReference>
<evidence type="ECO:0000256" key="1">
    <source>
        <dbReference type="SAM" id="MobiDB-lite"/>
    </source>
</evidence>
<organism evidence="2 3">
    <name type="scientific">Rhizobium loti</name>
    <name type="common">Mesorhizobium loti</name>
    <dbReference type="NCBI Taxonomy" id="381"/>
    <lineage>
        <taxon>Bacteria</taxon>
        <taxon>Pseudomonadati</taxon>
        <taxon>Pseudomonadota</taxon>
        <taxon>Alphaproteobacteria</taxon>
        <taxon>Hyphomicrobiales</taxon>
        <taxon>Phyllobacteriaceae</taxon>
        <taxon>Mesorhizobium</taxon>
    </lineage>
</organism>
<evidence type="ECO:0000313" key="3">
    <source>
        <dbReference type="Proteomes" id="UP000053176"/>
    </source>
</evidence>
<gene>
    <name evidence="2" type="ORF">AU467_21165</name>
</gene>
<feature type="region of interest" description="Disordered" evidence="1">
    <location>
        <begin position="1"/>
        <end position="56"/>
    </location>
</feature>
<feature type="compositionally biased region" description="Basic and acidic residues" evidence="1">
    <location>
        <begin position="22"/>
        <end position="36"/>
    </location>
</feature>